<keyword evidence="6" id="KW-0482">Metalloprotease</keyword>
<evidence type="ECO:0000256" key="2">
    <source>
        <dbReference type="ARBA" id="ARBA00022670"/>
    </source>
</evidence>
<proteinExistence type="inferred from homology"/>
<comment type="similarity">
    <text evidence="1">Belongs to the peptidase M16 family.</text>
</comment>
<evidence type="ECO:0000256" key="4">
    <source>
        <dbReference type="ARBA" id="ARBA00022801"/>
    </source>
</evidence>
<evidence type="ECO:0000256" key="5">
    <source>
        <dbReference type="ARBA" id="ARBA00022833"/>
    </source>
</evidence>
<evidence type="ECO:0000256" key="1">
    <source>
        <dbReference type="ARBA" id="ARBA00007261"/>
    </source>
</evidence>
<evidence type="ECO:0000259" key="7">
    <source>
        <dbReference type="Pfam" id="PF00675"/>
    </source>
</evidence>
<organism evidence="8 9">
    <name type="scientific">Psychromonas aquatilis</name>
    <dbReference type="NCBI Taxonomy" id="2005072"/>
    <lineage>
        <taxon>Bacteria</taxon>
        <taxon>Pseudomonadati</taxon>
        <taxon>Pseudomonadota</taxon>
        <taxon>Gammaproteobacteria</taxon>
        <taxon>Alteromonadales</taxon>
        <taxon>Psychromonadaceae</taxon>
        <taxon>Psychromonas</taxon>
    </lineage>
</organism>
<dbReference type="RefSeq" id="WP_341599121.1">
    <property type="nucleotide sequence ID" value="NZ_JBAKAZ010000202.1"/>
</dbReference>
<feature type="non-terminal residue" evidence="8">
    <location>
        <position position="87"/>
    </location>
</feature>
<sequence>KSFDIVQESINKSPYDTRQYEVIRLANSFEVLLISDPDLKNSAASLSVPIGSMHNPDSQLWLAHYLEHMLFWGSDKFPEINQYSKFM</sequence>
<dbReference type="InterPro" id="IPR011765">
    <property type="entry name" value="Pept_M16_N"/>
</dbReference>
<dbReference type="InterPro" id="IPR050626">
    <property type="entry name" value="Peptidase_M16"/>
</dbReference>
<name>A0ABU9GUE8_9GAMM</name>
<keyword evidence="9" id="KW-1185">Reference proteome</keyword>
<keyword evidence="3" id="KW-0479">Metal-binding</keyword>
<dbReference type="EMBL" id="JBAKAZ010000202">
    <property type="protein sequence ID" value="MEL0630955.1"/>
    <property type="molecule type" value="Genomic_DNA"/>
</dbReference>
<evidence type="ECO:0000256" key="3">
    <source>
        <dbReference type="ARBA" id="ARBA00022723"/>
    </source>
</evidence>
<reference evidence="8 9" key="1">
    <citation type="submission" date="2024-02" db="EMBL/GenBank/DDBJ databases">
        <title>Bacteria isolated from the canopy kelp, Nereocystis luetkeana.</title>
        <authorList>
            <person name="Pfister C.A."/>
            <person name="Younker I.T."/>
            <person name="Light S.H."/>
        </authorList>
    </citation>
    <scope>NUCLEOTIDE SEQUENCE [LARGE SCALE GENOMIC DNA]</scope>
    <source>
        <strain evidence="8 9">TI.1.05</strain>
    </source>
</reference>
<comment type="caution">
    <text evidence="8">The sequence shown here is derived from an EMBL/GenBank/DDBJ whole genome shotgun (WGS) entry which is preliminary data.</text>
</comment>
<dbReference type="Gene3D" id="3.30.830.10">
    <property type="entry name" value="Metalloenzyme, LuxS/M16 peptidase-like"/>
    <property type="match status" value="1"/>
</dbReference>
<accession>A0ABU9GUE8</accession>
<keyword evidence="2" id="KW-0645">Protease</keyword>
<dbReference type="Proteomes" id="UP001369082">
    <property type="component" value="Unassembled WGS sequence"/>
</dbReference>
<evidence type="ECO:0000256" key="6">
    <source>
        <dbReference type="ARBA" id="ARBA00023049"/>
    </source>
</evidence>
<dbReference type="PANTHER" id="PTHR43690:SF18">
    <property type="entry name" value="INSULIN-DEGRADING ENZYME-RELATED"/>
    <property type="match status" value="1"/>
</dbReference>
<evidence type="ECO:0000313" key="8">
    <source>
        <dbReference type="EMBL" id="MEL0630955.1"/>
    </source>
</evidence>
<keyword evidence="4" id="KW-0378">Hydrolase</keyword>
<evidence type="ECO:0000313" key="9">
    <source>
        <dbReference type="Proteomes" id="UP001369082"/>
    </source>
</evidence>
<keyword evidence="5" id="KW-0862">Zinc</keyword>
<gene>
    <name evidence="8" type="ORF">V6256_15345</name>
</gene>
<feature type="domain" description="Peptidase M16 N-terminal" evidence="7">
    <location>
        <begin position="31"/>
        <end position="86"/>
    </location>
</feature>
<dbReference type="InterPro" id="IPR011249">
    <property type="entry name" value="Metalloenz_LuxS/M16"/>
</dbReference>
<dbReference type="PANTHER" id="PTHR43690">
    <property type="entry name" value="NARDILYSIN"/>
    <property type="match status" value="1"/>
</dbReference>
<feature type="non-terminal residue" evidence="8">
    <location>
        <position position="1"/>
    </location>
</feature>
<dbReference type="SUPFAM" id="SSF63411">
    <property type="entry name" value="LuxS/MPP-like metallohydrolase"/>
    <property type="match status" value="1"/>
</dbReference>
<protein>
    <submittedName>
        <fullName evidence="8">Insulinase family protein</fullName>
    </submittedName>
</protein>
<dbReference type="Pfam" id="PF00675">
    <property type="entry name" value="Peptidase_M16"/>
    <property type="match status" value="1"/>
</dbReference>